<dbReference type="InterPro" id="IPR017879">
    <property type="entry name" value="PotA_ATP-bd"/>
</dbReference>
<dbReference type="EC" id="7.6.2.11" evidence="7"/>
<dbReference type="GO" id="GO:0016887">
    <property type="term" value="F:ATP hydrolysis activity"/>
    <property type="evidence" value="ECO:0007669"/>
    <property type="project" value="InterPro"/>
</dbReference>
<evidence type="ECO:0000256" key="3">
    <source>
        <dbReference type="ARBA" id="ARBA00022741"/>
    </source>
</evidence>
<dbReference type="InterPro" id="IPR017871">
    <property type="entry name" value="ABC_transporter-like_CS"/>
</dbReference>
<evidence type="ECO:0000256" key="2">
    <source>
        <dbReference type="ARBA" id="ARBA00022475"/>
    </source>
</evidence>
<keyword evidence="5 7" id="KW-1278">Translocase</keyword>
<dbReference type="GO" id="GO:0015594">
    <property type="term" value="F:ABC-type putrescine transporter activity"/>
    <property type="evidence" value="ECO:0007669"/>
    <property type="project" value="InterPro"/>
</dbReference>
<dbReference type="PANTHER" id="PTHR42781:SF4">
    <property type="entry name" value="SPERMIDINE_PUTRESCINE IMPORT ATP-BINDING PROTEIN POTA"/>
    <property type="match status" value="1"/>
</dbReference>
<dbReference type="InterPro" id="IPR027417">
    <property type="entry name" value="P-loop_NTPase"/>
</dbReference>
<dbReference type="GO" id="GO:0005524">
    <property type="term" value="F:ATP binding"/>
    <property type="evidence" value="ECO:0007669"/>
    <property type="project" value="UniProtKB-KW"/>
</dbReference>
<keyword evidence="4 7" id="KW-0067">ATP-binding</keyword>
<dbReference type="InterPro" id="IPR050093">
    <property type="entry name" value="ABC_SmlMolc_Importer"/>
</dbReference>
<dbReference type="InterPro" id="IPR005893">
    <property type="entry name" value="PotA-like"/>
</dbReference>
<evidence type="ECO:0000256" key="4">
    <source>
        <dbReference type="ARBA" id="ARBA00022840"/>
    </source>
</evidence>
<dbReference type="RefSeq" id="WP_275092883.1">
    <property type="nucleotide sequence ID" value="NZ_CP118606.1"/>
</dbReference>
<dbReference type="Gene3D" id="2.40.50.100">
    <property type="match status" value="1"/>
</dbReference>
<dbReference type="Pfam" id="PF00005">
    <property type="entry name" value="ABC_tran"/>
    <property type="match status" value="1"/>
</dbReference>
<sequence>MPDTIRTSTATLDAPATTGAVRIDGVTKHYGAATAVDDLSLDVQPGEFLSLLGPSGCGKTTTLRMIAGFEFPDAGDILISGRSVLNLPPYRREVNTVFQAYALFPHLTVAENVAYGLQQRRVPKAEQRERVSEALDMVQLRAFADRKPTQLSGGQQQRIALSRALINRPSVLLLDEPLAALDRQLREEMQLELKLLQARLGTTFVFVTHDQAEALSMSDRIAVMRAGRIEQLDAPAAIYAEPASAYVASFIGQQNFVHGTVRADGNAVDTAIGAISGRWGGERVAAGQPAVAAIRPEHIRLEQGEGAGVPGRVLGLSHLGETLQVAVRIGEDATFLSRMPAPTAPSVGVDDVVRCVWSAADARLFAAEGIPTTATHVITLPKDGGR</sequence>
<dbReference type="PROSITE" id="PS00211">
    <property type="entry name" value="ABC_TRANSPORTER_1"/>
    <property type="match status" value="1"/>
</dbReference>
<keyword evidence="6 7" id="KW-0472">Membrane</keyword>
<dbReference type="InterPro" id="IPR003439">
    <property type="entry name" value="ABC_transporter-like_ATP-bd"/>
</dbReference>
<keyword evidence="3 7" id="KW-0547">Nucleotide-binding</keyword>
<keyword evidence="2 7" id="KW-1003">Cell membrane</keyword>
<dbReference type="InterPro" id="IPR008995">
    <property type="entry name" value="Mo/tungstate-bd_C_term_dom"/>
</dbReference>
<dbReference type="GO" id="GO:0043190">
    <property type="term" value="C:ATP-binding cassette (ABC) transporter complex"/>
    <property type="evidence" value="ECO:0007669"/>
    <property type="project" value="InterPro"/>
</dbReference>
<dbReference type="InterPro" id="IPR012340">
    <property type="entry name" value="NA-bd_OB-fold"/>
</dbReference>
<evidence type="ECO:0000256" key="5">
    <source>
        <dbReference type="ARBA" id="ARBA00022967"/>
    </source>
</evidence>
<dbReference type="PANTHER" id="PTHR42781">
    <property type="entry name" value="SPERMIDINE/PUTRESCINE IMPORT ATP-BINDING PROTEIN POTA"/>
    <property type="match status" value="1"/>
</dbReference>
<protein>
    <recommendedName>
        <fullName evidence="7">Spermidine/putrescine import ATP-binding protein PotA</fullName>
        <ecNumber evidence="7">7.6.2.11</ecNumber>
    </recommendedName>
</protein>
<dbReference type="AlphaFoldDB" id="A0AAJ5V9Q7"/>
<evidence type="ECO:0000256" key="7">
    <source>
        <dbReference type="RuleBase" id="RU364083"/>
    </source>
</evidence>
<comment type="function">
    <text evidence="7">Part of the ABC transporter complex PotABCD involved in spermidine/putrescine import. Responsible for energy coupling to the transport system.</text>
</comment>
<dbReference type="SUPFAM" id="SSF50331">
    <property type="entry name" value="MOP-like"/>
    <property type="match status" value="1"/>
</dbReference>
<dbReference type="SUPFAM" id="SSF52540">
    <property type="entry name" value="P-loop containing nucleoside triphosphate hydrolases"/>
    <property type="match status" value="1"/>
</dbReference>
<name>A0AAJ5V9Q7_MICMQ</name>
<dbReference type="EMBL" id="CP118606">
    <property type="protein sequence ID" value="WEF20055.1"/>
    <property type="molecule type" value="Genomic_DNA"/>
</dbReference>
<dbReference type="FunFam" id="3.40.50.300:FF:000133">
    <property type="entry name" value="Spermidine/putrescine import ATP-binding protein PotA"/>
    <property type="match status" value="1"/>
</dbReference>
<dbReference type="Pfam" id="PF08402">
    <property type="entry name" value="TOBE_2"/>
    <property type="match status" value="1"/>
</dbReference>
<keyword evidence="1 7" id="KW-0813">Transport</keyword>
<evidence type="ECO:0000313" key="9">
    <source>
        <dbReference type="EMBL" id="WEF20055.1"/>
    </source>
</evidence>
<dbReference type="Gene3D" id="2.40.50.140">
    <property type="entry name" value="Nucleic acid-binding proteins"/>
    <property type="match status" value="1"/>
</dbReference>
<dbReference type="SMART" id="SM00382">
    <property type="entry name" value="AAA"/>
    <property type="match status" value="1"/>
</dbReference>
<comment type="similarity">
    <text evidence="7">Belongs to the ABC transporter superfamily. Spermidine/putrescine importer (TC 3.A.1.11.1) family.</text>
</comment>
<dbReference type="NCBIfam" id="TIGR01187">
    <property type="entry name" value="potA"/>
    <property type="match status" value="1"/>
</dbReference>
<evidence type="ECO:0000256" key="6">
    <source>
        <dbReference type="ARBA" id="ARBA00023136"/>
    </source>
</evidence>
<dbReference type="InterPro" id="IPR013611">
    <property type="entry name" value="Transp-assoc_OB_typ2"/>
</dbReference>
<dbReference type="Gene3D" id="3.40.50.300">
    <property type="entry name" value="P-loop containing nucleotide triphosphate hydrolases"/>
    <property type="match status" value="1"/>
</dbReference>
<comment type="catalytic activity">
    <reaction evidence="7">
        <text>ATP + H2O + polyamine-[polyamine-binding protein]Side 1 = ADP + phosphate + polyamineSide 2 + [polyamine-binding protein]Side 1.</text>
        <dbReference type="EC" id="7.6.2.11"/>
    </reaction>
</comment>
<feature type="domain" description="ABC transporter" evidence="8">
    <location>
        <begin position="21"/>
        <end position="251"/>
    </location>
</feature>
<dbReference type="CDD" id="cd03300">
    <property type="entry name" value="ABC_PotA_N"/>
    <property type="match status" value="1"/>
</dbReference>
<evidence type="ECO:0000313" key="10">
    <source>
        <dbReference type="Proteomes" id="UP001214756"/>
    </source>
</evidence>
<reference evidence="9" key="1">
    <citation type="submission" date="2023-02" db="EMBL/GenBank/DDBJ databases">
        <title>Genome sequence of Microbacterium liquefaciens B1075.</title>
        <authorList>
            <person name="Cao J."/>
            <person name="Li X."/>
        </authorList>
    </citation>
    <scope>NUCLEOTIDE SEQUENCE</scope>
    <source>
        <strain evidence="9">B1075</strain>
    </source>
</reference>
<gene>
    <name evidence="7" type="primary">potA</name>
    <name evidence="9" type="ORF">PWF71_12235</name>
</gene>
<evidence type="ECO:0000259" key="8">
    <source>
        <dbReference type="PROSITE" id="PS50893"/>
    </source>
</evidence>
<proteinExistence type="inferred from homology"/>
<organism evidence="9 10">
    <name type="scientific">Microbacterium maritypicum</name>
    <name type="common">Microbacterium liquefaciens</name>
    <dbReference type="NCBI Taxonomy" id="33918"/>
    <lineage>
        <taxon>Bacteria</taxon>
        <taxon>Bacillati</taxon>
        <taxon>Actinomycetota</taxon>
        <taxon>Actinomycetes</taxon>
        <taxon>Micrococcales</taxon>
        <taxon>Microbacteriaceae</taxon>
        <taxon>Microbacterium</taxon>
    </lineage>
</organism>
<evidence type="ECO:0000256" key="1">
    <source>
        <dbReference type="ARBA" id="ARBA00022448"/>
    </source>
</evidence>
<comment type="subunit">
    <text evidence="7">The complex is composed of two ATP-binding proteins (PotA), two transmembrane proteins (PotB and PotC) and a solute-binding protein (PotD).</text>
</comment>
<accession>A0AAJ5V9Q7</accession>
<dbReference type="Proteomes" id="UP001214756">
    <property type="component" value="Chromosome"/>
</dbReference>
<dbReference type="PROSITE" id="PS50893">
    <property type="entry name" value="ABC_TRANSPORTER_2"/>
    <property type="match status" value="1"/>
</dbReference>
<dbReference type="InterPro" id="IPR003593">
    <property type="entry name" value="AAA+_ATPase"/>
</dbReference>